<evidence type="ECO:0000256" key="3">
    <source>
        <dbReference type="ARBA" id="ARBA00022679"/>
    </source>
</evidence>
<name>X1UPL3_9ZZZZ</name>
<feature type="domain" description="RNA polymerase Rpb1" evidence="7">
    <location>
        <begin position="1"/>
        <end position="132"/>
    </location>
</feature>
<organism evidence="8">
    <name type="scientific">marine sediment metagenome</name>
    <dbReference type="NCBI Taxonomy" id="412755"/>
    <lineage>
        <taxon>unclassified sequences</taxon>
        <taxon>metagenomes</taxon>
        <taxon>ecological metagenomes</taxon>
    </lineage>
</organism>
<sequence>CDKCGVEVARAKVRRERMGHIELACPVSHIWFAKGIPSRLGLLLDLSLRNLERVLYFSHYIITSIDEEARREAIKQLEEGSSREIAERQSAVEAKIKEMEPKQATVDEVNQLRRNFVEEKTQLEEQLTVDVEQLKDLRRCTLLTEDQYHELKQKYGQVFEAGIGAEAILQSNREAQRPR</sequence>
<proteinExistence type="predicted"/>
<dbReference type="EMBL" id="BARW01020065">
    <property type="protein sequence ID" value="GAJ01841.1"/>
    <property type="molecule type" value="Genomic_DNA"/>
</dbReference>
<dbReference type="InterPro" id="IPR007080">
    <property type="entry name" value="RNA_pol_Rpb1_1"/>
</dbReference>
<dbReference type="Gene3D" id="4.10.860.120">
    <property type="entry name" value="RNA polymerase II, clamp domain"/>
    <property type="match status" value="1"/>
</dbReference>
<evidence type="ECO:0000256" key="5">
    <source>
        <dbReference type="ARBA" id="ARBA00023163"/>
    </source>
</evidence>
<evidence type="ECO:0000259" key="7">
    <source>
        <dbReference type="Pfam" id="PF04997"/>
    </source>
</evidence>
<evidence type="ECO:0000256" key="6">
    <source>
        <dbReference type="SAM" id="Coils"/>
    </source>
</evidence>
<dbReference type="SUPFAM" id="SSF64484">
    <property type="entry name" value="beta and beta-prime subunits of DNA dependent RNA-polymerase"/>
    <property type="match status" value="1"/>
</dbReference>
<dbReference type="Pfam" id="PF04997">
    <property type="entry name" value="RNA_pol_Rpb1_1"/>
    <property type="match status" value="1"/>
</dbReference>
<evidence type="ECO:0000256" key="2">
    <source>
        <dbReference type="ARBA" id="ARBA00022478"/>
    </source>
</evidence>
<keyword evidence="2" id="KW-0240">DNA-directed RNA polymerase</keyword>
<reference evidence="8" key="1">
    <citation type="journal article" date="2014" name="Front. Microbiol.">
        <title>High frequency of phylogenetically diverse reductive dehalogenase-homologous genes in deep subseafloor sedimentary metagenomes.</title>
        <authorList>
            <person name="Kawai M."/>
            <person name="Futagami T."/>
            <person name="Toyoda A."/>
            <person name="Takaki Y."/>
            <person name="Nishi S."/>
            <person name="Hori S."/>
            <person name="Arai W."/>
            <person name="Tsubouchi T."/>
            <person name="Morono Y."/>
            <person name="Uchiyama I."/>
            <person name="Ito T."/>
            <person name="Fujiyama A."/>
            <person name="Inagaki F."/>
            <person name="Takami H."/>
        </authorList>
    </citation>
    <scope>NUCLEOTIDE SEQUENCE</scope>
    <source>
        <strain evidence="8">Expedition CK06-06</strain>
    </source>
</reference>
<feature type="non-terminal residue" evidence="8">
    <location>
        <position position="1"/>
    </location>
</feature>
<dbReference type="GO" id="GO:0003899">
    <property type="term" value="F:DNA-directed RNA polymerase activity"/>
    <property type="evidence" value="ECO:0007669"/>
    <property type="project" value="UniProtKB-EC"/>
</dbReference>
<keyword evidence="4" id="KW-0548">Nucleotidyltransferase</keyword>
<protein>
    <recommendedName>
        <fullName evidence="1">DNA-directed RNA polymerase</fullName>
        <ecNumber evidence="1">2.7.7.6</ecNumber>
    </recommendedName>
</protein>
<evidence type="ECO:0000256" key="1">
    <source>
        <dbReference type="ARBA" id="ARBA00012418"/>
    </source>
</evidence>
<evidence type="ECO:0000313" key="8">
    <source>
        <dbReference type="EMBL" id="GAJ01841.1"/>
    </source>
</evidence>
<gene>
    <name evidence="8" type="ORF">S12H4_33975</name>
</gene>
<dbReference type="GO" id="GO:0003677">
    <property type="term" value="F:DNA binding"/>
    <property type="evidence" value="ECO:0007669"/>
    <property type="project" value="InterPro"/>
</dbReference>
<accession>X1UPL3</accession>
<keyword evidence="5" id="KW-0804">Transcription</keyword>
<comment type="caution">
    <text evidence="8">The sequence shown here is derived from an EMBL/GenBank/DDBJ whole genome shotgun (WGS) entry which is preliminary data.</text>
</comment>
<dbReference type="AlphaFoldDB" id="X1UPL3"/>
<keyword evidence="3" id="KW-0808">Transferase</keyword>
<evidence type="ECO:0000256" key="4">
    <source>
        <dbReference type="ARBA" id="ARBA00022695"/>
    </source>
</evidence>
<dbReference type="GO" id="GO:0006351">
    <property type="term" value="P:DNA-templated transcription"/>
    <property type="evidence" value="ECO:0007669"/>
    <property type="project" value="InterPro"/>
</dbReference>
<keyword evidence="6" id="KW-0175">Coiled coil</keyword>
<dbReference type="GO" id="GO:0000428">
    <property type="term" value="C:DNA-directed RNA polymerase complex"/>
    <property type="evidence" value="ECO:0007669"/>
    <property type="project" value="UniProtKB-KW"/>
</dbReference>
<feature type="coiled-coil region" evidence="6">
    <location>
        <begin position="106"/>
        <end position="137"/>
    </location>
</feature>
<dbReference type="InterPro" id="IPR044893">
    <property type="entry name" value="RNA_pol_Rpb1_clamp_domain"/>
</dbReference>
<dbReference type="EC" id="2.7.7.6" evidence="1"/>